<comment type="caution">
    <text evidence="4">The sequence shown here is derived from an EMBL/GenBank/DDBJ whole genome shotgun (WGS) entry which is preliminary data.</text>
</comment>
<feature type="signal peptide" evidence="3">
    <location>
        <begin position="1"/>
        <end position="24"/>
    </location>
</feature>
<feature type="region of interest" description="Disordered" evidence="1">
    <location>
        <begin position="305"/>
        <end position="324"/>
    </location>
</feature>
<keyword evidence="2" id="KW-1133">Transmembrane helix</keyword>
<dbReference type="Proteomes" id="UP000799444">
    <property type="component" value="Unassembled WGS sequence"/>
</dbReference>
<accession>A0A9P4RC83</accession>
<keyword evidence="3" id="KW-0732">Signal</keyword>
<sequence>MYLQNLLALPPTILLLLSAVPAASKPSWPHNLPRHVKYFPEDEVHVKRSLEILDKLKREKPIGVKKMSTDEGEMFFLDNWIFASDVKKRDTDMGMHGEKPSNVTLQAMSPLRPIFEESFFGRLLPRAALSGRDFKCPEGTNNCSSINAPDNCCGAGYTCINIEDTGDGSVGCCPEGEYCAGTISCDTENGYTECPDSTNKGCCLPGFTCQGVGCVAAGTSTTIVLPSTSAAASSSSTAVIVVPTSRPSSSAPPPPPSSSSSTSSTCTSDYFPCPSRLGGGCCPNGQVCGTGTSCLDASTTYTPSAPIRPTGSSGYQSSSTPPETTSDLFPTDICPTGFYVCSAYYPSGCCRVGRDCKTTGTCDPTASVSVVVSNGVTIAAPSGASFQTTAAGQPGTCQTGWYSCPASVGGNCCLNGYSCGEQCTATTDGRTIVTGKIAPSTASIISNSYIWILLTGIGAIGAAMILL</sequence>
<evidence type="ECO:0000256" key="2">
    <source>
        <dbReference type="SAM" id="Phobius"/>
    </source>
</evidence>
<dbReference type="OrthoDB" id="2426396at2759"/>
<gene>
    <name evidence="4" type="ORF">EJ04DRAFT_507655</name>
</gene>
<feature type="chain" id="PRO_5040257651" description="GPI anchored protein" evidence="3">
    <location>
        <begin position="25"/>
        <end position="467"/>
    </location>
</feature>
<reference evidence="4" key="1">
    <citation type="journal article" date="2020" name="Stud. Mycol.">
        <title>101 Dothideomycetes genomes: a test case for predicting lifestyles and emergence of pathogens.</title>
        <authorList>
            <person name="Haridas S."/>
            <person name="Albert R."/>
            <person name="Binder M."/>
            <person name="Bloem J."/>
            <person name="Labutti K."/>
            <person name="Salamov A."/>
            <person name="Andreopoulos B."/>
            <person name="Baker S."/>
            <person name="Barry K."/>
            <person name="Bills G."/>
            <person name="Bluhm B."/>
            <person name="Cannon C."/>
            <person name="Castanera R."/>
            <person name="Culley D."/>
            <person name="Daum C."/>
            <person name="Ezra D."/>
            <person name="Gonzalez J."/>
            <person name="Henrissat B."/>
            <person name="Kuo A."/>
            <person name="Liang C."/>
            <person name="Lipzen A."/>
            <person name="Lutzoni F."/>
            <person name="Magnuson J."/>
            <person name="Mondo S."/>
            <person name="Nolan M."/>
            <person name="Ohm R."/>
            <person name="Pangilinan J."/>
            <person name="Park H.-J."/>
            <person name="Ramirez L."/>
            <person name="Alfaro M."/>
            <person name="Sun H."/>
            <person name="Tritt A."/>
            <person name="Yoshinaga Y."/>
            <person name="Zwiers L.-H."/>
            <person name="Turgeon B."/>
            <person name="Goodwin S."/>
            <person name="Spatafora J."/>
            <person name="Crous P."/>
            <person name="Grigoriev I."/>
        </authorList>
    </citation>
    <scope>NUCLEOTIDE SEQUENCE</scope>
    <source>
        <strain evidence="4">CBS 125425</strain>
    </source>
</reference>
<evidence type="ECO:0000313" key="4">
    <source>
        <dbReference type="EMBL" id="KAF2740629.1"/>
    </source>
</evidence>
<feature type="region of interest" description="Disordered" evidence="1">
    <location>
        <begin position="243"/>
        <end position="264"/>
    </location>
</feature>
<keyword evidence="2" id="KW-0812">Transmembrane</keyword>
<evidence type="ECO:0000256" key="1">
    <source>
        <dbReference type="SAM" id="MobiDB-lite"/>
    </source>
</evidence>
<protein>
    <recommendedName>
        <fullName evidence="6">GPI anchored protein</fullName>
    </recommendedName>
</protein>
<evidence type="ECO:0000313" key="5">
    <source>
        <dbReference type="Proteomes" id="UP000799444"/>
    </source>
</evidence>
<proteinExistence type="predicted"/>
<evidence type="ECO:0008006" key="6">
    <source>
        <dbReference type="Google" id="ProtNLM"/>
    </source>
</evidence>
<evidence type="ECO:0000256" key="3">
    <source>
        <dbReference type="SAM" id="SignalP"/>
    </source>
</evidence>
<organism evidence="4 5">
    <name type="scientific">Polyplosphaeria fusca</name>
    <dbReference type="NCBI Taxonomy" id="682080"/>
    <lineage>
        <taxon>Eukaryota</taxon>
        <taxon>Fungi</taxon>
        <taxon>Dikarya</taxon>
        <taxon>Ascomycota</taxon>
        <taxon>Pezizomycotina</taxon>
        <taxon>Dothideomycetes</taxon>
        <taxon>Pleosporomycetidae</taxon>
        <taxon>Pleosporales</taxon>
        <taxon>Tetraplosphaeriaceae</taxon>
        <taxon>Polyplosphaeria</taxon>
    </lineage>
</organism>
<keyword evidence="2" id="KW-0472">Membrane</keyword>
<name>A0A9P4RC83_9PLEO</name>
<dbReference type="EMBL" id="ML996099">
    <property type="protein sequence ID" value="KAF2740629.1"/>
    <property type="molecule type" value="Genomic_DNA"/>
</dbReference>
<feature type="compositionally biased region" description="Polar residues" evidence="1">
    <location>
        <begin position="310"/>
        <end position="324"/>
    </location>
</feature>
<keyword evidence="5" id="KW-1185">Reference proteome</keyword>
<dbReference type="AlphaFoldDB" id="A0A9P4RC83"/>
<dbReference type="PANTHER" id="PTHR39599">
    <property type="entry name" value="GPI-ANCHORED PROTEIN (EUROFUNG)-RELATED-RELATED"/>
    <property type="match status" value="1"/>
</dbReference>
<dbReference type="PANTHER" id="PTHR39599:SF1">
    <property type="entry name" value="GPI-ANCHORED PROTEIN (EUROFUNG)"/>
    <property type="match status" value="1"/>
</dbReference>
<feature type="transmembrane region" description="Helical" evidence="2">
    <location>
        <begin position="448"/>
        <end position="466"/>
    </location>
</feature>